<evidence type="ECO:0000313" key="1">
    <source>
        <dbReference type="EMBL" id="BDG01532.1"/>
    </source>
</evidence>
<reference evidence="2" key="1">
    <citation type="journal article" date="2022" name="Int. J. Syst. Evol. Microbiol.">
        <title>Anaeromyxobacter oryzae sp. nov., Anaeromyxobacter diazotrophicus sp. nov. and Anaeromyxobacter paludicola sp. nov., isolated from paddy soils.</title>
        <authorList>
            <person name="Itoh H."/>
            <person name="Xu Z."/>
            <person name="Mise K."/>
            <person name="Masuda Y."/>
            <person name="Ushijima N."/>
            <person name="Hayakawa C."/>
            <person name="Shiratori Y."/>
            <person name="Senoo K."/>
        </authorList>
    </citation>
    <scope>NUCLEOTIDE SEQUENCE [LARGE SCALE GENOMIC DNA]</scope>
    <source>
        <strain evidence="2">Red232</strain>
    </source>
</reference>
<dbReference type="Pfam" id="PF05988">
    <property type="entry name" value="DUF899"/>
    <property type="match status" value="1"/>
</dbReference>
<keyword evidence="2" id="KW-1185">Reference proteome</keyword>
<dbReference type="InterPro" id="IPR036249">
    <property type="entry name" value="Thioredoxin-like_sf"/>
</dbReference>
<sequence>MTKHTTGTRREWLAARFELLEAEKELTRRSDEVARRRQELPWVRIDKDYRFETDEGSASLADLFRGRSQLLVYHFMFGPDYTAGCPSCSAIADGFEGFAVHLANHDVTLSAVSRAPLAKLQAYKRRMGWTFPWASSFGSDFNSDFNVRFTEDQQREGGIEYNYRREEAWQFVRDAGGEGRVGEIAATTGTDAATYTRERPGMSAFVLEDGVVYHAYSTYARGLDGLWGMYQWLDRAPKGRNETGVWWRRHDEYENG</sequence>
<proteinExistence type="predicted"/>
<dbReference type="Proteomes" id="UP001162891">
    <property type="component" value="Chromosome"/>
</dbReference>
<dbReference type="InterPro" id="IPR010296">
    <property type="entry name" value="DUF899_thioredox"/>
</dbReference>
<evidence type="ECO:0008006" key="3">
    <source>
        <dbReference type="Google" id="ProtNLM"/>
    </source>
</evidence>
<gene>
    <name evidence="1" type="ORF">AMOR_05280</name>
</gene>
<dbReference type="RefSeq" id="WP_248358154.1">
    <property type="nucleotide sequence ID" value="NZ_AP025591.1"/>
</dbReference>
<dbReference type="Gene3D" id="3.40.30.10">
    <property type="entry name" value="Glutaredoxin"/>
    <property type="match status" value="1"/>
</dbReference>
<accession>A0ABN6MKH3</accession>
<organism evidence="1 2">
    <name type="scientific">Anaeromyxobacter oryzae</name>
    <dbReference type="NCBI Taxonomy" id="2918170"/>
    <lineage>
        <taxon>Bacteria</taxon>
        <taxon>Pseudomonadati</taxon>
        <taxon>Myxococcota</taxon>
        <taxon>Myxococcia</taxon>
        <taxon>Myxococcales</taxon>
        <taxon>Cystobacterineae</taxon>
        <taxon>Anaeromyxobacteraceae</taxon>
        <taxon>Anaeromyxobacter</taxon>
    </lineage>
</organism>
<dbReference type="SUPFAM" id="SSF52833">
    <property type="entry name" value="Thioredoxin-like"/>
    <property type="match status" value="1"/>
</dbReference>
<name>A0ABN6MKH3_9BACT</name>
<protein>
    <recommendedName>
        <fullName evidence="3">DUF899 domain-containing protein</fullName>
    </recommendedName>
</protein>
<dbReference type="EMBL" id="AP025591">
    <property type="protein sequence ID" value="BDG01532.1"/>
    <property type="molecule type" value="Genomic_DNA"/>
</dbReference>
<evidence type="ECO:0000313" key="2">
    <source>
        <dbReference type="Proteomes" id="UP001162891"/>
    </source>
</evidence>